<feature type="compositionally biased region" description="Pro residues" evidence="12">
    <location>
        <begin position="1082"/>
        <end position="1096"/>
    </location>
</feature>
<feature type="compositionally biased region" description="Polar residues" evidence="12">
    <location>
        <begin position="401"/>
        <end position="417"/>
    </location>
</feature>
<dbReference type="GO" id="GO:0043495">
    <property type="term" value="F:protein-membrane adaptor activity"/>
    <property type="evidence" value="ECO:0007669"/>
    <property type="project" value="TreeGrafter"/>
</dbReference>
<evidence type="ECO:0000256" key="10">
    <source>
        <dbReference type="ARBA" id="ARBA00024479"/>
    </source>
</evidence>
<sequence length="1792" mass="188350">MFGATDWALKRVFKFLLKRHLGRLLRSEVDLEQLDVQLGTGTLELRSVLLNCDHLNEQLGSSFWEITAGYVGSVKATIPITSLHSDSCTAELDEVLITVKARMAAATAQPSGHSAEPAELAGAASSAFEVDDLGLGGPATITDGVKLIAGGIEKVLQQLQLKAHRIAVRVELPNPNGREGPAALVVLRLEHFSYAGESSPPLQAPIPVGQAASLQLLKVISFEGLTVELFEDVQEAAETDGLLGQLEEALTTQSMLETGELPPYALDDFAIGETASTASRSDSSPGSGDDTQHVIICSNDGIGCAGQLKLLLTWHGTYHLHPHISADLQLEPLQVQFHPHHLPLLADLIRASTSELSFVLWYPDPEQHAQQAQHEAQHPSQPTNDAAHAMSRNDQARPDNARTSSSTTASIKGNAAQNVCPDADPSLPYRARFSVECGDLSLALASTGKDLSCSLQLYRLEAVEHIAAQGAGVYSAAAALAELTRLPEVLPMSAYGPRPVPSFTGVSILPLRRSLYSSTLSQLSCMSASAGPVSPSSPQVQVWPVLCCAGGRRAEASVPSLSLSLQRLQSFFEPLLSMTAASIPARPATPPPAPKVSSKAAVARAIDSILDDLQEFRPEEPRPRFGGFGGSVKVDVSAPHVCAIVLLSPGSAGSNSDSKSSALPTSSHGYSYLAIDVFESEDDNAALPMISLRSGDAASPSGVAPPAGAMVEAEVAVGRAKVYLVGCSHGSEGSPRQPAQPRRLQANCVLDVVPAHHPSDAAPGPALSADLRWSPSATASPLLIHDAWDHVQSRSGSAKGGGAAGGAAGQENAHLDSVQFQESAIAASGMYLHVRAVEVLIDLSQADLAALWHLADAYLRWRAQTVAAALNASNDLHSDGFDSLAAVVPSQCAILLEGGFRCNLRHGPQGTQVDMGARDGAVFLVDAAQVRVFSVSSLGSSVDAGTTSVFCQGVSVANGDTRASLLYCPPESCSTSSRSCPCIEVLHVQRAIDLATSRHPTRTFTLGAETEALGAACIRGTTFATDEGDLALSWVSRLIGFFAVNYAEEAAEEAPTTITSWSVNLQDVAVRYEPPSFLSEPPATPSSPSTPPAPPMTDPVAAVLLLGFLHWHTPAAETHPEEGAIQIIIKAEADNDGLWELEVQNQRLYSPLSKAGLKHLLALAAQWAAQYADEPGAGAHEELEADRDGRDSRVGSGQGAQRAGRSSSSGRSRRTPRGSSVGATTPVRVMDGVEEDAFRREPTATQDLAASVFLDGGWYEDGIMHSAAHSVAHSTQSAGPGIPVILEDFFVPDALGSDCTSTFGEDMELEERGIWYGNEEDENAPPSVNDDHFPTPTEEEVQAARMGGALGRGALGPLPEGFPAPVLRITLRDIKCVVALCRADEPGSPTASHAGRIELDVTGLCVQADTFAPADQYARRTAVSIHHLEIRDCAVWPDAGSGWRRMLSLHTNMRTPRDASACMFQAELEAVRPSAGAGSGAEEYRLHVSLLPLRVRLDQNVVTFLQAFFSDPSARLGPPEADLLDTESEAGSAAADDEGGSFFQRCEIRPFSVVVDYRPRHVDVAALRAGNLAEVLNLVPWGGVALDLPHVKLTGLHGWAALGAAVGTDYLKDVASSQAHKFVVGVAPIRSVCKVGSAAAQLFAIPADSLRAAPNRSDVSFSRQMRRSLTGFVRAVTLEALGLGASVAGGAHLVLQGGVGSTSDQPAGMAEGLRQAASKMSSGLESAAAALVYRPVRSIQGGEGVGTAVVRALRAAPAAAVAPLSAAADAARAALLGARNALDPERYEERRS</sequence>
<feature type="compositionally biased region" description="Low complexity" evidence="12">
    <location>
        <begin position="368"/>
        <end position="382"/>
    </location>
</feature>
<evidence type="ECO:0000256" key="12">
    <source>
        <dbReference type="SAM" id="MobiDB-lite"/>
    </source>
</evidence>
<dbReference type="GO" id="GO:0061709">
    <property type="term" value="P:reticulophagy"/>
    <property type="evidence" value="ECO:0007669"/>
    <property type="project" value="TreeGrafter"/>
</dbReference>
<evidence type="ECO:0000313" key="13">
    <source>
        <dbReference type="EMBL" id="KAK9805512.1"/>
    </source>
</evidence>
<evidence type="ECO:0000313" key="14">
    <source>
        <dbReference type="Proteomes" id="UP001489004"/>
    </source>
</evidence>
<keyword evidence="8" id="KW-0445">Lipid transport</keyword>
<dbReference type="GO" id="GO:0034045">
    <property type="term" value="C:phagophore assembly site membrane"/>
    <property type="evidence" value="ECO:0007669"/>
    <property type="project" value="UniProtKB-SubCell"/>
</dbReference>
<evidence type="ECO:0000256" key="2">
    <source>
        <dbReference type="ARBA" id="ARBA00004623"/>
    </source>
</evidence>
<dbReference type="Proteomes" id="UP001489004">
    <property type="component" value="Unassembled WGS sequence"/>
</dbReference>
<name>A0AAW1PBT4_9CHLO</name>
<keyword evidence="6" id="KW-0256">Endoplasmic reticulum</keyword>
<dbReference type="GO" id="GO:0005789">
    <property type="term" value="C:endoplasmic reticulum membrane"/>
    <property type="evidence" value="ECO:0007669"/>
    <property type="project" value="UniProtKB-SubCell"/>
</dbReference>
<dbReference type="PANTHER" id="PTHR13190">
    <property type="entry name" value="AUTOPHAGY-RELATED 2, ISOFORM A"/>
    <property type="match status" value="1"/>
</dbReference>
<comment type="caution">
    <text evidence="13">The sequence shown here is derived from an EMBL/GenBank/DDBJ whole genome shotgun (WGS) entry which is preliminary data.</text>
</comment>
<reference evidence="13 14" key="1">
    <citation type="journal article" date="2024" name="Nat. Commun.">
        <title>Phylogenomics reveals the evolutionary origins of lichenization in chlorophyte algae.</title>
        <authorList>
            <person name="Puginier C."/>
            <person name="Libourel C."/>
            <person name="Otte J."/>
            <person name="Skaloud P."/>
            <person name="Haon M."/>
            <person name="Grisel S."/>
            <person name="Petersen M."/>
            <person name="Berrin J.G."/>
            <person name="Delaux P.M."/>
            <person name="Dal Grande F."/>
            <person name="Keller J."/>
        </authorList>
    </citation>
    <scope>NUCLEOTIDE SEQUENCE [LARGE SCALE GENOMIC DNA]</scope>
    <source>
        <strain evidence="13 14">SAG 2043</strain>
    </source>
</reference>
<dbReference type="GO" id="GO:0006869">
    <property type="term" value="P:lipid transport"/>
    <property type="evidence" value="ECO:0007669"/>
    <property type="project" value="UniProtKB-KW"/>
</dbReference>
<accession>A0AAW1PBT4</accession>
<dbReference type="GO" id="GO:0000045">
    <property type="term" value="P:autophagosome assembly"/>
    <property type="evidence" value="ECO:0007669"/>
    <property type="project" value="TreeGrafter"/>
</dbReference>
<feature type="compositionally biased region" description="Basic and acidic residues" evidence="12">
    <location>
        <begin position="1179"/>
        <end position="1193"/>
    </location>
</feature>
<feature type="compositionally biased region" description="Low complexity" evidence="12">
    <location>
        <begin position="1199"/>
        <end position="1210"/>
    </location>
</feature>
<proteinExistence type="inferred from homology"/>
<evidence type="ECO:0000256" key="3">
    <source>
        <dbReference type="ARBA" id="ARBA00009714"/>
    </source>
</evidence>
<evidence type="ECO:0000256" key="1">
    <source>
        <dbReference type="ARBA" id="ARBA00004406"/>
    </source>
</evidence>
<organism evidence="13 14">
    <name type="scientific">[Myrmecia] bisecta</name>
    <dbReference type="NCBI Taxonomy" id="41462"/>
    <lineage>
        <taxon>Eukaryota</taxon>
        <taxon>Viridiplantae</taxon>
        <taxon>Chlorophyta</taxon>
        <taxon>core chlorophytes</taxon>
        <taxon>Trebouxiophyceae</taxon>
        <taxon>Trebouxiales</taxon>
        <taxon>Trebouxiaceae</taxon>
        <taxon>Myrmecia</taxon>
    </lineage>
</organism>
<evidence type="ECO:0000256" key="5">
    <source>
        <dbReference type="ARBA" id="ARBA00022448"/>
    </source>
</evidence>
<dbReference type="GO" id="GO:0061723">
    <property type="term" value="P:glycophagy"/>
    <property type="evidence" value="ECO:0007669"/>
    <property type="project" value="TreeGrafter"/>
</dbReference>
<comment type="catalytic activity">
    <reaction evidence="10">
        <text>a 1,2-diacyl-sn-glycero-3-phospho-L-serine(in) = a 1,2-diacyl-sn-glycero-3-phospho-L-serine(out)</text>
        <dbReference type="Rhea" id="RHEA:38663"/>
        <dbReference type="ChEBI" id="CHEBI:57262"/>
    </reaction>
</comment>
<keyword evidence="14" id="KW-1185">Reference proteome</keyword>
<dbReference type="GO" id="GO:0034727">
    <property type="term" value="P:piecemeal microautophagy of the nucleus"/>
    <property type="evidence" value="ECO:0007669"/>
    <property type="project" value="TreeGrafter"/>
</dbReference>
<dbReference type="Pfam" id="PF13329">
    <property type="entry name" value="ATG2_CAD"/>
    <property type="match status" value="2"/>
</dbReference>
<evidence type="ECO:0000256" key="8">
    <source>
        <dbReference type="ARBA" id="ARBA00023055"/>
    </source>
</evidence>
<dbReference type="EMBL" id="JALJOR010000015">
    <property type="protein sequence ID" value="KAK9805512.1"/>
    <property type="molecule type" value="Genomic_DNA"/>
</dbReference>
<keyword evidence="5" id="KW-0813">Transport</keyword>
<dbReference type="GO" id="GO:0032266">
    <property type="term" value="F:phosphatidylinositol-3-phosphate binding"/>
    <property type="evidence" value="ECO:0007669"/>
    <property type="project" value="TreeGrafter"/>
</dbReference>
<evidence type="ECO:0000256" key="4">
    <source>
        <dbReference type="ARBA" id="ARBA00018070"/>
    </source>
</evidence>
<keyword evidence="7" id="KW-0072">Autophagy</keyword>
<feature type="region of interest" description="Disordered" evidence="12">
    <location>
        <begin position="367"/>
        <end position="417"/>
    </location>
</feature>
<evidence type="ECO:0000256" key="9">
    <source>
        <dbReference type="ARBA" id="ARBA00023136"/>
    </source>
</evidence>
<feature type="region of interest" description="Disordered" evidence="12">
    <location>
        <begin position="1178"/>
        <end position="1230"/>
    </location>
</feature>
<evidence type="ECO:0000256" key="6">
    <source>
        <dbReference type="ARBA" id="ARBA00022824"/>
    </source>
</evidence>
<comment type="similarity">
    <text evidence="3">Belongs to the ATG2 family.</text>
</comment>
<dbReference type="GO" id="GO:0000422">
    <property type="term" value="P:autophagy of mitochondrion"/>
    <property type="evidence" value="ECO:0007669"/>
    <property type="project" value="TreeGrafter"/>
</dbReference>
<evidence type="ECO:0000256" key="11">
    <source>
        <dbReference type="ARBA" id="ARBA00024615"/>
    </source>
</evidence>
<feature type="region of interest" description="Disordered" evidence="12">
    <location>
        <begin position="1075"/>
        <end position="1096"/>
    </location>
</feature>
<comment type="subcellular location">
    <subcellularLocation>
        <location evidence="1">Endoplasmic reticulum membrane</location>
        <topology evidence="1">Peripheral membrane protein</topology>
    </subcellularLocation>
    <subcellularLocation>
        <location evidence="2">Preautophagosomal structure membrane</location>
        <topology evidence="2">Peripheral membrane protein</topology>
    </subcellularLocation>
</comment>
<dbReference type="GO" id="GO:0061908">
    <property type="term" value="C:phagophore"/>
    <property type="evidence" value="ECO:0007669"/>
    <property type="project" value="TreeGrafter"/>
</dbReference>
<evidence type="ECO:0000256" key="7">
    <source>
        <dbReference type="ARBA" id="ARBA00023006"/>
    </source>
</evidence>
<keyword evidence="9" id="KW-0472">Membrane</keyword>
<protein>
    <recommendedName>
        <fullName evidence="4">Autophagy-related protein 2</fullName>
    </recommendedName>
</protein>
<comment type="catalytic activity">
    <reaction evidence="11">
        <text>a 1,2-diacyl-sn-glycero-3-phosphoethanolamine(in) = a 1,2-diacyl-sn-glycero-3-phosphoethanolamine(out)</text>
        <dbReference type="Rhea" id="RHEA:38895"/>
        <dbReference type="ChEBI" id="CHEBI:64612"/>
    </reaction>
</comment>
<dbReference type="InterPro" id="IPR026849">
    <property type="entry name" value="ATG2"/>
</dbReference>
<dbReference type="PANTHER" id="PTHR13190:SF1">
    <property type="entry name" value="AUTOPHAGY-RELATED 2, ISOFORM A"/>
    <property type="match status" value="1"/>
</dbReference>
<gene>
    <name evidence="13" type="ORF">WJX72_002557</name>
</gene>